<feature type="compositionally biased region" description="Polar residues" evidence="1">
    <location>
        <begin position="1"/>
        <end position="10"/>
    </location>
</feature>
<organism evidence="3 4">
    <name type="scientific">Jiella pelagia</name>
    <dbReference type="NCBI Taxonomy" id="2986949"/>
    <lineage>
        <taxon>Bacteria</taxon>
        <taxon>Pseudomonadati</taxon>
        <taxon>Pseudomonadota</taxon>
        <taxon>Alphaproteobacteria</taxon>
        <taxon>Hyphomicrobiales</taxon>
        <taxon>Aurantimonadaceae</taxon>
        <taxon>Jiella</taxon>
    </lineage>
</organism>
<dbReference type="SUPFAM" id="SSF53335">
    <property type="entry name" value="S-adenosyl-L-methionine-dependent methyltransferases"/>
    <property type="match status" value="1"/>
</dbReference>
<dbReference type="InterPro" id="IPR041698">
    <property type="entry name" value="Methyltransf_25"/>
</dbReference>
<dbReference type="SUPFAM" id="SSF102588">
    <property type="entry name" value="LmbE-like"/>
    <property type="match status" value="1"/>
</dbReference>
<evidence type="ECO:0000256" key="1">
    <source>
        <dbReference type="SAM" id="MobiDB-lite"/>
    </source>
</evidence>
<dbReference type="GO" id="GO:0032259">
    <property type="term" value="P:methylation"/>
    <property type="evidence" value="ECO:0007669"/>
    <property type="project" value="UniProtKB-KW"/>
</dbReference>
<dbReference type="EMBL" id="CP114029">
    <property type="protein sequence ID" value="WAP68795.1"/>
    <property type="molecule type" value="Genomic_DNA"/>
</dbReference>
<sequence>MAENQPQTGSEALPRTKAEGGPDTWGAFRAGCEAAPLIDPARLVGEGGLVVIAPHPDDESLGAAALLIEAGRSGREVGIVALTDGDASHPNSLCVPPARLAEIRQREQEAAVAALGVTNVRWLRLRLPDRFAGRSAGFADASVKIAAFCEEVRATALSAPHPDDPHSDHHAAAALAEDVLRLRPGLRLLFHPIWSMRLGDEEPYRCDGLLPFRVGTDPDTKARAIACHRSQLGEVVADDPDGFTLPDWFLAAHRGPTEVHVWAKKPGRLPGPDHFAALYADGNDPWQAQTSSYEREKRADNIDQLQRPHYRRGLDIGCGEGRLAAELVAAGKVGAMTGLDRDPSIIARAERRYGDNGRLSFAAGTLPLDLPEGHFDCVVVSEVLYFLDEAEIAALADRMTNQLPSGADMLVVSYLGQTDTPLSGRESHDLFVACFGDRCRTISLRVRERYLAELLRFSPEDAEATADDGRAR</sequence>
<dbReference type="Pfam" id="PF02585">
    <property type="entry name" value="PIG-L"/>
    <property type="match status" value="1"/>
</dbReference>
<accession>A0ABY7C4P3</accession>
<feature type="region of interest" description="Disordered" evidence="1">
    <location>
        <begin position="1"/>
        <end position="25"/>
    </location>
</feature>
<dbReference type="Pfam" id="PF13649">
    <property type="entry name" value="Methyltransf_25"/>
    <property type="match status" value="1"/>
</dbReference>
<dbReference type="Gene3D" id="3.40.50.10320">
    <property type="entry name" value="LmbE-like"/>
    <property type="match status" value="1"/>
</dbReference>
<dbReference type="CDD" id="cd02440">
    <property type="entry name" value="AdoMet_MTases"/>
    <property type="match status" value="1"/>
</dbReference>
<keyword evidence="4" id="KW-1185">Reference proteome</keyword>
<evidence type="ECO:0000313" key="4">
    <source>
        <dbReference type="Proteomes" id="UP001164020"/>
    </source>
</evidence>
<keyword evidence="3" id="KW-0489">Methyltransferase</keyword>
<dbReference type="PANTHER" id="PTHR12993">
    <property type="entry name" value="N-ACETYLGLUCOSAMINYL-PHOSPHATIDYLINOSITOL DE-N-ACETYLASE-RELATED"/>
    <property type="match status" value="1"/>
</dbReference>
<dbReference type="InterPro" id="IPR029063">
    <property type="entry name" value="SAM-dependent_MTases_sf"/>
</dbReference>
<keyword evidence="3" id="KW-0808">Transferase</keyword>
<dbReference type="InterPro" id="IPR003737">
    <property type="entry name" value="GlcNAc_PI_deacetylase-related"/>
</dbReference>
<reference evidence="3" key="1">
    <citation type="submission" date="2022-12" db="EMBL/GenBank/DDBJ databases">
        <title>Jiella pelagia sp. nov., isolated from phosphonate enriched culture of Northwest Pacific surface seawater.</title>
        <authorList>
            <person name="Shin D.Y."/>
            <person name="Hwang C.Y."/>
        </authorList>
    </citation>
    <scope>NUCLEOTIDE SEQUENCE</scope>
    <source>
        <strain evidence="3">HL-NP1</strain>
    </source>
</reference>
<feature type="domain" description="Methyltransferase" evidence="2">
    <location>
        <begin position="314"/>
        <end position="403"/>
    </location>
</feature>
<dbReference type="PANTHER" id="PTHR12993:SF29">
    <property type="entry name" value="BLR3841 PROTEIN"/>
    <property type="match status" value="1"/>
</dbReference>
<dbReference type="Proteomes" id="UP001164020">
    <property type="component" value="Chromosome"/>
</dbReference>
<name>A0ABY7C4P3_9HYPH</name>
<dbReference type="RefSeq" id="WP_268881228.1">
    <property type="nucleotide sequence ID" value="NZ_CP114029.1"/>
</dbReference>
<gene>
    <name evidence="3" type="ORF">OH818_26740</name>
</gene>
<protein>
    <submittedName>
        <fullName evidence="3">Bifunctional PIG-L family deacetylase/class I SAM-dependent methyltransferase</fullName>
    </submittedName>
</protein>
<evidence type="ECO:0000259" key="2">
    <source>
        <dbReference type="Pfam" id="PF13649"/>
    </source>
</evidence>
<proteinExistence type="predicted"/>
<dbReference type="GO" id="GO:0008168">
    <property type="term" value="F:methyltransferase activity"/>
    <property type="evidence" value="ECO:0007669"/>
    <property type="project" value="UniProtKB-KW"/>
</dbReference>
<dbReference type="InterPro" id="IPR024078">
    <property type="entry name" value="LmbE-like_dom_sf"/>
</dbReference>
<evidence type="ECO:0000313" key="3">
    <source>
        <dbReference type="EMBL" id="WAP68795.1"/>
    </source>
</evidence>
<dbReference type="Gene3D" id="3.40.50.150">
    <property type="entry name" value="Vaccinia Virus protein VP39"/>
    <property type="match status" value="1"/>
</dbReference>